<reference evidence="1" key="1">
    <citation type="submission" date="2021-03" db="EMBL/GenBank/DDBJ databases">
        <authorList>
            <person name="Tagirdzhanova G."/>
        </authorList>
    </citation>
    <scope>NUCLEOTIDE SEQUENCE</scope>
</reference>
<comment type="caution">
    <text evidence="1">The sequence shown here is derived from an EMBL/GenBank/DDBJ whole genome shotgun (WGS) entry which is preliminary data.</text>
</comment>
<evidence type="ECO:0000313" key="2">
    <source>
        <dbReference type="Proteomes" id="UP000664169"/>
    </source>
</evidence>
<protein>
    <submittedName>
        <fullName evidence="1">Uncharacterized protein</fullName>
    </submittedName>
</protein>
<dbReference type="GO" id="GO:0005759">
    <property type="term" value="C:mitochondrial matrix"/>
    <property type="evidence" value="ECO:0007669"/>
    <property type="project" value="TreeGrafter"/>
</dbReference>
<proteinExistence type="predicted"/>
<dbReference type="Proteomes" id="UP000664169">
    <property type="component" value="Unassembled WGS sequence"/>
</dbReference>
<evidence type="ECO:0000313" key="1">
    <source>
        <dbReference type="EMBL" id="CAF9932968.1"/>
    </source>
</evidence>
<keyword evidence="2" id="KW-1185">Reference proteome</keyword>
<sequence>MPPHLHPRSWTTTSLFGTTLAISFLVVGMPHLVPCPAPRTALADVEITADGRRIRRNKAVKNGLERGAAADNDTSMTPTEQAMLKAMGDGKARECPVPKPKGVLGRVLGFDDKK</sequence>
<organism evidence="1 2">
    <name type="scientific">Gomphillus americanus</name>
    <dbReference type="NCBI Taxonomy" id="1940652"/>
    <lineage>
        <taxon>Eukaryota</taxon>
        <taxon>Fungi</taxon>
        <taxon>Dikarya</taxon>
        <taxon>Ascomycota</taxon>
        <taxon>Pezizomycotina</taxon>
        <taxon>Lecanoromycetes</taxon>
        <taxon>OSLEUM clade</taxon>
        <taxon>Ostropomycetidae</taxon>
        <taxon>Ostropales</taxon>
        <taxon>Graphidaceae</taxon>
        <taxon>Gomphilloideae</taxon>
        <taxon>Gomphillus</taxon>
    </lineage>
</organism>
<dbReference type="OrthoDB" id="5410040at2759"/>
<dbReference type="PANTHER" id="PTHR40020">
    <property type="entry name" value="CYTOCHROME C OXIDASE ASSEMBLY FACTOR 2"/>
    <property type="match status" value="1"/>
</dbReference>
<accession>A0A8H3G4H0</accession>
<dbReference type="PANTHER" id="PTHR40020:SF1">
    <property type="entry name" value="CYTOCHROME C OXIDASE ASSEMBLY FACTOR 2"/>
    <property type="match status" value="1"/>
</dbReference>
<gene>
    <name evidence="1" type="ORF">GOMPHAMPRED_007110</name>
</gene>
<name>A0A8H3G4H0_9LECA</name>
<dbReference type="GO" id="GO:0033617">
    <property type="term" value="P:mitochondrial respiratory chain complex IV assembly"/>
    <property type="evidence" value="ECO:0007669"/>
    <property type="project" value="TreeGrafter"/>
</dbReference>
<dbReference type="AlphaFoldDB" id="A0A8H3G4H0"/>
<dbReference type="EMBL" id="CAJPDQ010000050">
    <property type="protein sequence ID" value="CAF9932968.1"/>
    <property type="molecule type" value="Genomic_DNA"/>
</dbReference>